<evidence type="ECO:0000259" key="4">
    <source>
        <dbReference type="SMART" id="SM01043"/>
    </source>
</evidence>
<dbReference type="SUPFAM" id="SSF48452">
    <property type="entry name" value="TPR-like"/>
    <property type="match status" value="2"/>
</dbReference>
<name>A0A939T616_9ACTN</name>
<dbReference type="GO" id="GO:0006355">
    <property type="term" value="P:regulation of DNA-templated transcription"/>
    <property type="evidence" value="ECO:0007669"/>
    <property type="project" value="InterPro"/>
</dbReference>
<protein>
    <recommendedName>
        <fullName evidence="7">AfsR/SARP family transcriptional regulator</fullName>
    </recommendedName>
</protein>
<dbReference type="PANTHER" id="PTHR47691:SF3">
    <property type="entry name" value="HTH-TYPE TRANSCRIPTIONAL REGULATOR RV0890C-RELATED"/>
    <property type="match status" value="1"/>
</dbReference>
<dbReference type="InterPro" id="IPR016032">
    <property type="entry name" value="Sig_transdc_resp-reg_C-effctor"/>
</dbReference>
<evidence type="ECO:0000313" key="6">
    <source>
        <dbReference type="Proteomes" id="UP000669179"/>
    </source>
</evidence>
<dbReference type="InterPro" id="IPR036388">
    <property type="entry name" value="WH-like_DNA-bd_sf"/>
</dbReference>
<keyword evidence="6" id="KW-1185">Reference proteome</keyword>
<dbReference type="Pfam" id="PF25872">
    <property type="entry name" value="HTH_77"/>
    <property type="match status" value="1"/>
</dbReference>
<evidence type="ECO:0000313" key="5">
    <source>
        <dbReference type="EMBL" id="MBO2454401.1"/>
    </source>
</evidence>
<comment type="caution">
    <text evidence="5">The sequence shown here is derived from an EMBL/GenBank/DDBJ whole genome shotgun (WGS) entry which is preliminary data.</text>
</comment>
<reference evidence="5" key="1">
    <citation type="submission" date="2021-03" db="EMBL/GenBank/DDBJ databases">
        <authorList>
            <person name="Kanchanasin P."/>
            <person name="Saeng-In P."/>
            <person name="Phongsopitanun W."/>
            <person name="Yuki M."/>
            <person name="Kudo T."/>
            <person name="Ohkuma M."/>
            <person name="Tanasupawat S."/>
        </authorList>
    </citation>
    <scope>NUCLEOTIDE SEQUENCE</scope>
    <source>
        <strain evidence="5">GKU 128</strain>
    </source>
</reference>
<dbReference type="Pfam" id="PF03704">
    <property type="entry name" value="BTAD"/>
    <property type="match status" value="1"/>
</dbReference>
<dbReference type="InterPro" id="IPR041664">
    <property type="entry name" value="AAA_16"/>
</dbReference>
<dbReference type="InterPro" id="IPR011990">
    <property type="entry name" value="TPR-like_helical_dom_sf"/>
</dbReference>
<dbReference type="PANTHER" id="PTHR47691">
    <property type="entry name" value="REGULATOR-RELATED"/>
    <property type="match status" value="1"/>
</dbReference>
<gene>
    <name evidence="5" type="ORF">J4573_45450</name>
</gene>
<dbReference type="InterPro" id="IPR027417">
    <property type="entry name" value="P-loop_NTPase"/>
</dbReference>
<dbReference type="Proteomes" id="UP000669179">
    <property type="component" value="Unassembled WGS sequence"/>
</dbReference>
<dbReference type="InterPro" id="IPR005158">
    <property type="entry name" value="BTAD"/>
</dbReference>
<dbReference type="GO" id="GO:0000160">
    <property type="term" value="P:phosphorelay signal transduction system"/>
    <property type="evidence" value="ECO:0007669"/>
    <property type="project" value="InterPro"/>
</dbReference>
<dbReference type="InterPro" id="IPR058852">
    <property type="entry name" value="HTH_77"/>
</dbReference>
<accession>A0A939T616</accession>
<dbReference type="SUPFAM" id="SSF46894">
    <property type="entry name" value="C-terminal effector domain of the bipartite response regulators"/>
    <property type="match status" value="1"/>
</dbReference>
<dbReference type="GO" id="GO:0003677">
    <property type="term" value="F:DNA binding"/>
    <property type="evidence" value="ECO:0007669"/>
    <property type="project" value="UniProtKB-KW"/>
</dbReference>
<dbReference type="SUPFAM" id="SSF52540">
    <property type="entry name" value="P-loop containing nucleoside triphosphate hydrolases"/>
    <property type="match status" value="1"/>
</dbReference>
<sequence>MSETGLDILVLGSVTIRDDAARVPRLLERALLARLALAGGASVPDERLAADLWGPESLERPVQRLRVLVSRLRSALGEGGGALTRGSGGYALRARVTDLDAVNSAAERLRGAVRSGDHRAARSAAADALGRWRGRALDDVRGVPFAAVEGERLDILRLDLLTERIAVDLELGASTLVRGELQRLVVEHPLNERLACLLAVALYQDGCQADALAAIARLRGALADELGVDPAPRTAETELRILRQDPALVPPPVEREQAALVPVAGPATSFVGREEELAALAERLGSPCLVTLIGEPGVGKSRLALEAARRAAGRRVTMVRLAPAQGDGAVTAALASAAGHDGELAEVIGALDGVVVLDNAEHLLDQAAEVAGALLAGGLSVLVTSQRSLLVAGEEPFRVEPLDLAAAARLFGERCAADARPAPEQAREICAAVDRLPLGVELAAGLTRTLTVRQLAERLHDRLGLLVGGARDEGGRHASMRAALDWSHDLLPEQERRVLRGIAVFRGGFELEAAEAVVAAADGAAARGGVAGGGVAAALTELVDRSLVAVSSGDGRRRFGLLESVRDYALAKLDAAGETQDGRGRHLLWCLAHVRQAGEPDDFASAEAVAAVFAEWPNLKEALEKAPGTDRAADGLRLALELHTPWLIRGWYAEARRHMAALVNAPGATAAERATLLSDHGFVSTMAGEPAEAADLLDRAAEQAARADDDMLTMTVLYHRGIVEIERGRLRDAFAPLLAGEELARKARHEQRMSAFADALGTLHLYSGEPEIALERCRTAAASDLALGDEHGLARGLSNQAQALLDLDRHAEALVKAAESDRYARRLEDVHILGLNELIRGLAARAVGDLAASEPHLREAAASEGPGMAAVDLADVLILRDALDEADDLLTSVYAEAAEASTPWLAARTVSVALAAARGDHAWARELANETAAAHAAAGFGWRRYAVRLQEVARHIDEQAP</sequence>
<dbReference type="AlphaFoldDB" id="A0A939T616"/>
<dbReference type="InterPro" id="IPR001867">
    <property type="entry name" value="OmpR/PhoB-type_DNA-bd"/>
</dbReference>
<dbReference type="RefSeq" id="WP_208262610.1">
    <property type="nucleotide sequence ID" value="NZ_JAGEOJ010000026.1"/>
</dbReference>
<comment type="similarity">
    <text evidence="1">Belongs to the AfsR/DnrI/RedD regulatory family.</text>
</comment>
<keyword evidence="2" id="KW-0238">DNA-binding</keyword>
<dbReference type="SMART" id="SM01043">
    <property type="entry name" value="BTAD"/>
    <property type="match status" value="1"/>
</dbReference>
<dbReference type="Gene3D" id="3.40.50.300">
    <property type="entry name" value="P-loop containing nucleotide triphosphate hydrolases"/>
    <property type="match status" value="1"/>
</dbReference>
<dbReference type="CDD" id="cd15831">
    <property type="entry name" value="BTAD"/>
    <property type="match status" value="1"/>
</dbReference>
<dbReference type="SMART" id="SM00862">
    <property type="entry name" value="Trans_reg_C"/>
    <property type="match status" value="1"/>
</dbReference>
<evidence type="ECO:0000256" key="1">
    <source>
        <dbReference type="ARBA" id="ARBA00005820"/>
    </source>
</evidence>
<organism evidence="5 6">
    <name type="scientific">Actinomadura barringtoniae</name>
    <dbReference type="NCBI Taxonomy" id="1427535"/>
    <lineage>
        <taxon>Bacteria</taxon>
        <taxon>Bacillati</taxon>
        <taxon>Actinomycetota</taxon>
        <taxon>Actinomycetes</taxon>
        <taxon>Streptosporangiales</taxon>
        <taxon>Thermomonosporaceae</taxon>
        <taxon>Actinomadura</taxon>
    </lineage>
</organism>
<feature type="domain" description="OmpR/PhoB-type" evidence="3">
    <location>
        <begin position="20"/>
        <end position="92"/>
    </location>
</feature>
<dbReference type="Gene3D" id="1.25.40.10">
    <property type="entry name" value="Tetratricopeptide repeat domain"/>
    <property type="match status" value="2"/>
</dbReference>
<dbReference type="Pfam" id="PF13191">
    <property type="entry name" value="AAA_16"/>
    <property type="match status" value="1"/>
</dbReference>
<feature type="domain" description="Bacterial transcriptional activator" evidence="4">
    <location>
        <begin position="97"/>
        <end position="242"/>
    </location>
</feature>
<dbReference type="Gene3D" id="1.10.10.10">
    <property type="entry name" value="Winged helix-like DNA-binding domain superfamily/Winged helix DNA-binding domain"/>
    <property type="match status" value="1"/>
</dbReference>
<evidence type="ECO:0000259" key="3">
    <source>
        <dbReference type="SMART" id="SM00862"/>
    </source>
</evidence>
<proteinExistence type="inferred from homology"/>
<dbReference type="EMBL" id="JAGEOJ010000026">
    <property type="protein sequence ID" value="MBO2454401.1"/>
    <property type="molecule type" value="Genomic_DNA"/>
</dbReference>
<evidence type="ECO:0008006" key="7">
    <source>
        <dbReference type="Google" id="ProtNLM"/>
    </source>
</evidence>
<evidence type="ECO:0000256" key="2">
    <source>
        <dbReference type="ARBA" id="ARBA00023125"/>
    </source>
</evidence>